<dbReference type="Gene3D" id="3.40.250.10">
    <property type="entry name" value="Rhodanese-like domain"/>
    <property type="match status" value="1"/>
</dbReference>
<dbReference type="GO" id="GO:0002098">
    <property type="term" value="P:tRNA wobble uridine modification"/>
    <property type="evidence" value="ECO:0007669"/>
    <property type="project" value="InterPro"/>
</dbReference>
<dbReference type="NCBIfam" id="NF008752">
    <property type="entry name" value="PRK11784.1-4"/>
    <property type="match status" value="1"/>
</dbReference>
<reference evidence="3" key="1">
    <citation type="submission" date="2006-05" db="EMBL/GenBank/DDBJ databases">
        <title>Annotation of the draft genome assembly of Desulfuromonas acetoxidans DSM 684.</title>
        <authorList>
            <consortium name="US DOE Joint Genome Institute (JGI-ORNL)"/>
            <person name="Larimer F."/>
            <person name="Land M."/>
            <person name="Hauser L."/>
        </authorList>
    </citation>
    <scope>NUCLEOTIDE SEQUENCE [LARGE SCALE GENOMIC DNA]</scope>
    <source>
        <strain evidence="3">DSM 684</strain>
    </source>
</reference>
<dbReference type="SMART" id="SM00450">
    <property type="entry name" value="RHOD"/>
    <property type="match status" value="1"/>
</dbReference>
<dbReference type="InterPro" id="IPR036873">
    <property type="entry name" value="Rhodanese-like_dom_sf"/>
</dbReference>
<dbReference type="PANTHER" id="PTHR30401">
    <property type="entry name" value="TRNA 2-SELENOURIDINE SYNTHASE"/>
    <property type="match status" value="1"/>
</dbReference>
<name>Q1JZI2_DESA6</name>
<dbReference type="PROSITE" id="PS50206">
    <property type="entry name" value="RHODANESE_3"/>
    <property type="match status" value="1"/>
</dbReference>
<dbReference type="RefSeq" id="WP_006000497.1">
    <property type="nucleotide sequence ID" value="NZ_AAEW02000009.1"/>
</dbReference>
<dbReference type="SUPFAM" id="SSF52821">
    <property type="entry name" value="Rhodanese/Cell cycle control phosphatase"/>
    <property type="match status" value="1"/>
</dbReference>
<evidence type="ECO:0000313" key="3">
    <source>
        <dbReference type="EMBL" id="EAT15585.1"/>
    </source>
</evidence>
<dbReference type="SUPFAM" id="SSF52540">
    <property type="entry name" value="P-loop containing nucleoside triphosphate hydrolases"/>
    <property type="match status" value="1"/>
</dbReference>
<organism evidence="3 4">
    <name type="scientific">Desulfuromonas acetoxidans (strain DSM 684 / 11070)</name>
    <dbReference type="NCBI Taxonomy" id="281689"/>
    <lineage>
        <taxon>Bacteria</taxon>
        <taxon>Pseudomonadati</taxon>
        <taxon>Thermodesulfobacteriota</taxon>
        <taxon>Desulfuromonadia</taxon>
        <taxon>Desulfuromonadales</taxon>
        <taxon>Desulfuromonadaceae</taxon>
        <taxon>Desulfuromonas</taxon>
    </lineage>
</organism>
<dbReference type="NCBIfam" id="NF008750">
    <property type="entry name" value="PRK11784.1-2"/>
    <property type="match status" value="1"/>
</dbReference>
<dbReference type="InterPro" id="IPR058840">
    <property type="entry name" value="AAA_SelU"/>
</dbReference>
<evidence type="ECO:0000259" key="2">
    <source>
        <dbReference type="PROSITE" id="PS50206"/>
    </source>
</evidence>
<sequence length="353" mass="40416">MLNDTFIIDIDDALRRRDNGALFVDVRSPDEFTDGTIPGAVNVPILTNEQRVEIGTLFKQKGPDAARHRGMHLVAPHIPRMIEDILSHRQSHRQPIVIFCWRGGLRSRAMTAFLQLAGYPAFQLRGGHKAFRRTVLDFFEQGSWARMLVLRGLTGVGKTRILQQVEQQGWPVIDLEGLANHRGSAFGGVGLGNQPSQKTFEALLWDKLRQLESGGWALTEGESRHIGRLLLPLRFYQSLQTETTLWLETSMENRVRIILEDYQVDQLPMDAFIPPIESIKCRLGSKETEQMLELLHHKQWQQLVSELMVKYYDPLYRHTRPDDRVELTIDPFAEQQPELKQAIDRILATPNNG</sequence>
<dbReference type="AlphaFoldDB" id="Q1JZI2"/>
<dbReference type="Pfam" id="PF26341">
    <property type="entry name" value="AAA_SelU"/>
    <property type="match status" value="1"/>
</dbReference>
<dbReference type="OrthoDB" id="285281at2"/>
<dbReference type="PANTHER" id="PTHR30401:SF0">
    <property type="entry name" value="TRNA 2-SELENOURIDINE SYNTHASE"/>
    <property type="match status" value="1"/>
</dbReference>
<dbReference type="GO" id="GO:0043828">
    <property type="term" value="F:tRNA 2-selenouridine synthase activity"/>
    <property type="evidence" value="ECO:0007669"/>
    <property type="project" value="InterPro"/>
</dbReference>
<dbReference type="Pfam" id="PF00581">
    <property type="entry name" value="Rhodanese"/>
    <property type="match status" value="1"/>
</dbReference>
<protein>
    <submittedName>
        <fullName evidence="3">Rhodanese-like</fullName>
    </submittedName>
</protein>
<dbReference type="Proteomes" id="UP000005695">
    <property type="component" value="Unassembled WGS sequence"/>
</dbReference>
<keyword evidence="4" id="KW-1185">Reference proteome</keyword>
<dbReference type="InterPro" id="IPR027417">
    <property type="entry name" value="P-loop_NTPase"/>
</dbReference>
<evidence type="ECO:0000313" key="4">
    <source>
        <dbReference type="Proteomes" id="UP000005695"/>
    </source>
</evidence>
<dbReference type="InterPro" id="IPR001763">
    <property type="entry name" value="Rhodanese-like_dom"/>
</dbReference>
<keyword evidence="1" id="KW-0711">Selenium</keyword>
<feature type="domain" description="Rhodanese" evidence="2">
    <location>
        <begin position="17"/>
        <end position="140"/>
    </location>
</feature>
<proteinExistence type="predicted"/>
<dbReference type="NCBIfam" id="TIGR03167">
    <property type="entry name" value="tRNA_sel_U_synt"/>
    <property type="match status" value="1"/>
</dbReference>
<accession>Q1JZI2</accession>
<evidence type="ECO:0000256" key="1">
    <source>
        <dbReference type="ARBA" id="ARBA00023266"/>
    </source>
</evidence>
<gene>
    <name evidence="3" type="ORF">Dace_1447</name>
</gene>
<dbReference type="EMBL" id="AAEW02000009">
    <property type="protein sequence ID" value="EAT15585.1"/>
    <property type="molecule type" value="Genomic_DNA"/>
</dbReference>
<dbReference type="InterPro" id="IPR017582">
    <property type="entry name" value="SelU"/>
</dbReference>
<comment type="caution">
    <text evidence="3">The sequence shown here is derived from an EMBL/GenBank/DDBJ whole genome shotgun (WGS) entry which is preliminary data.</text>
</comment>
<reference evidence="3" key="2">
    <citation type="submission" date="2006-05" db="EMBL/GenBank/DDBJ databases">
        <title>Sequencing of the draft genome and assembly of Desulfuromonas acetoxidans DSM 684.</title>
        <authorList>
            <consortium name="US DOE Joint Genome Institute (JGI-PGF)"/>
            <person name="Copeland A."/>
            <person name="Lucas S."/>
            <person name="Lapidus A."/>
            <person name="Barry K."/>
            <person name="Detter J.C."/>
            <person name="Glavina del Rio T."/>
            <person name="Hammon N."/>
            <person name="Israni S."/>
            <person name="Dalin E."/>
            <person name="Tice H."/>
            <person name="Bruce D."/>
            <person name="Pitluck S."/>
            <person name="Richardson P."/>
        </authorList>
    </citation>
    <scope>NUCLEOTIDE SEQUENCE [LARGE SCALE GENOMIC DNA]</scope>
    <source>
        <strain evidence="3">DSM 684</strain>
    </source>
</reference>